<name>A0A8B8FHF9_9HEMI</name>
<keyword evidence="7 17" id="KW-0812">Transmembrane</keyword>
<evidence type="ECO:0000256" key="9">
    <source>
        <dbReference type="ARBA" id="ARBA00022946"/>
    </source>
</evidence>
<protein>
    <recommendedName>
        <fullName evidence="4">NADH dehydrogenase [ubiquinone] 1 beta subcomplex subunit 11, mitochondrial</fullName>
    </recommendedName>
    <alternativeName>
        <fullName evidence="15">Complex I-ESSS</fullName>
    </alternativeName>
    <alternativeName>
        <fullName evidence="14">NADH-ubiquinone oxidoreductase ESSS subunit</fullName>
    </alternativeName>
</protein>
<dbReference type="CTD" id="42282"/>
<evidence type="ECO:0000256" key="13">
    <source>
        <dbReference type="ARBA" id="ARBA00023136"/>
    </source>
</evidence>
<reference evidence="19" key="1">
    <citation type="submission" date="2025-08" db="UniProtKB">
        <authorList>
            <consortium name="RefSeq"/>
        </authorList>
    </citation>
    <scope>IDENTIFICATION</scope>
    <source>
        <tissue evidence="19">Whole body</tissue>
    </source>
</reference>
<keyword evidence="9" id="KW-0809">Transit peptide</keyword>
<evidence type="ECO:0000256" key="12">
    <source>
        <dbReference type="ARBA" id="ARBA00023128"/>
    </source>
</evidence>
<gene>
    <name evidence="19" type="primary">LOC112683243</name>
</gene>
<dbReference type="PANTHER" id="PTHR13327:SF0">
    <property type="entry name" value="NADH DEHYDROGENASE [UBIQUINONE] 1 BETA SUBCOMPLEX SUBUNIT 11, MITOCHONDRIAL"/>
    <property type="match status" value="1"/>
</dbReference>
<dbReference type="GO" id="GO:0005743">
    <property type="term" value="C:mitochondrial inner membrane"/>
    <property type="evidence" value="ECO:0007669"/>
    <property type="project" value="UniProtKB-SubCell"/>
</dbReference>
<dbReference type="InterPro" id="IPR019329">
    <property type="entry name" value="NADH_UbQ_OxRdtase_ESSS_su"/>
</dbReference>
<evidence type="ECO:0000256" key="2">
    <source>
        <dbReference type="ARBA" id="ARBA00004434"/>
    </source>
</evidence>
<dbReference type="PANTHER" id="PTHR13327">
    <property type="entry name" value="NADH-UBIQUINONE OXIDOREDUCTASE ESSS SUBUNIT, MITOCHONDRIAL PRECURSOR"/>
    <property type="match status" value="1"/>
</dbReference>
<proteinExistence type="inferred from homology"/>
<keyword evidence="11 17" id="KW-1133">Transmembrane helix</keyword>
<keyword evidence="6" id="KW-0679">Respiratory chain</keyword>
<evidence type="ECO:0000256" key="11">
    <source>
        <dbReference type="ARBA" id="ARBA00022989"/>
    </source>
</evidence>
<comment type="function">
    <text evidence="1">Accessory subunit of the mitochondrial membrane respiratory chain NADH dehydrogenase (Complex I), that is believed not to be involved in catalysis. Complex I functions in the transfer of electrons from NADH to the respiratory chain. The immediate electron acceptor for the enzyme is believed to be ubiquinone.</text>
</comment>
<feature type="transmembrane region" description="Helical" evidence="17">
    <location>
        <begin position="72"/>
        <end position="94"/>
    </location>
</feature>
<dbReference type="Proteomes" id="UP000694846">
    <property type="component" value="Unplaced"/>
</dbReference>
<dbReference type="GeneID" id="112683243"/>
<keyword evidence="12" id="KW-0496">Mitochondrion</keyword>
<accession>A0A8B8FHF9</accession>
<organism evidence="18 19">
    <name type="scientific">Sipha flava</name>
    <name type="common">yellow sugarcane aphid</name>
    <dbReference type="NCBI Taxonomy" id="143950"/>
    <lineage>
        <taxon>Eukaryota</taxon>
        <taxon>Metazoa</taxon>
        <taxon>Ecdysozoa</taxon>
        <taxon>Arthropoda</taxon>
        <taxon>Hexapoda</taxon>
        <taxon>Insecta</taxon>
        <taxon>Pterygota</taxon>
        <taxon>Neoptera</taxon>
        <taxon>Paraneoptera</taxon>
        <taxon>Hemiptera</taxon>
        <taxon>Sternorrhyncha</taxon>
        <taxon>Aphidomorpha</taxon>
        <taxon>Aphidoidea</taxon>
        <taxon>Aphididae</taxon>
        <taxon>Sipha</taxon>
    </lineage>
</organism>
<keyword evidence="5" id="KW-0813">Transport</keyword>
<dbReference type="Pfam" id="PF10183">
    <property type="entry name" value="ESSS"/>
    <property type="match status" value="1"/>
</dbReference>
<evidence type="ECO:0000256" key="1">
    <source>
        <dbReference type="ARBA" id="ARBA00003195"/>
    </source>
</evidence>
<evidence type="ECO:0000256" key="16">
    <source>
        <dbReference type="ARBA" id="ARBA00046528"/>
    </source>
</evidence>
<comment type="subcellular location">
    <subcellularLocation>
        <location evidence="2">Mitochondrion inner membrane</location>
        <topology evidence="2">Single-pass membrane protein</topology>
    </subcellularLocation>
</comment>
<evidence type="ECO:0000313" key="19">
    <source>
        <dbReference type="RefSeq" id="XP_025409946.1"/>
    </source>
</evidence>
<evidence type="ECO:0000256" key="15">
    <source>
        <dbReference type="ARBA" id="ARBA00031387"/>
    </source>
</evidence>
<evidence type="ECO:0000256" key="8">
    <source>
        <dbReference type="ARBA" id="ARBA00022792"/>
    </source>
</evidence>
<evidence type="ECO:0000256" key="5">
    <source>
        <dbReference type="ARBA" id="ARBA00022448"/>
    </source>
</evidence>
<dbReference type="OrthoDB" id="5917019at2759"/>
<evidence type="ECO:0000256" key="10">
    <source>
        <dbReference type="ARBA" id="ARBA00022982"/>
    </source>
</evidence>
<evidence type="ECO:0000256" key="3">
    <source>
        <dbReference type="ARBA" id="ARBA00008915"/>
    </source>
</evidence>
<evidence type="ECO:0000256" key="4">
    <source>
        <dbReference type="ARBA" id="ARBA00018632"/>
    </source>
</evidence>
<keyword evidence="8" id="KW-0999">Mitochondrion inner membrane</keyword>
<comment type="subunit">
    <text evidence="16">Complex I is composed of 45 different subunits. Interacts with BCAP31.</text>
</comment>
<evidence type="ECO:0000313" key="18">
    <source>
        <dbReference type="Proteomes" id="UP000694846"/>
    </source>
</evidence>
<dbReference type="RefSeq" id="XP_025409946.1">
    <property type="nucleotide sequence ID" value="XM_025554161.1"/>
</dbReference>
<sequence length="148" mass="17231">MNFIKMKSLVKLAQISKKNGQLLQIIRRQISTSKKNQEVCVTNAEINEQEPPKRNWQSYGFETDDETKDLNAMHATGFFSITLCIVGGIFMFAYMPDYNNKNWAERQAFLELRRREDQGLPLIDPNYIQPELMNLPSEEDLDDLEIVI</sequence>
<evidence type="ECO:0000256" key="6">
    <source>
        <dbReference type="ARBA" id="ARBA00022660"/>
    </source>
</evidence>
<keyword evidence="18" id="KW-1185">Reference proteome</keyword>
<evidence type="ECO:0000256" key="7">
    <source>
        <dbReference type="ARBA" id="ARBA00022692"/>
    </source>
</evidence>
<evidence type="ECO:0000256" key="17">
    <source>
        <dbReference type="SAM" id="Phobius"/>
    </source>
</evidence>
<keyword evidence="10" id="KW-0249">Electron transport</keyword>
<comment type="similarity">
    <text evidence="3">Belongs to the complex I NDUFB11 subunit family.</text>
</comment>
<keyword evidence="13 17" id="KW-0472">Membrane</keyword>
<dbReference type="AlphaFoldDB" id="A0A8B8FHF9"/>
<evidence type="ECO:0000256" key="14">
    <source>
        <dbReference type="ARBA" id="ARBA00030753"/>
    </source>
</evidence>